<dbReference type="Proteomes" id="UP000651050">
    <property type="component" value="Unassembled WGS sequence"/>
</dbReference>
<comment type="caution">
    <text evidence="2">The sequence shown here is derived from an EMBL/GenBank/DDBJ whole genome shotgun (WGS) entry which is preliminary data.</text>
</comment>
<organism evidence="2 3">
    <name type="scientific">Caenimonas aquaedulcis</name>
    <dbReference type="NCBI Taxonomy" id="2793270"/>
    <lineage>
        <taxon>Bacteria</taxon>
        <taxon>Pseudomonadati</taxon>
        <taxon>Pseudomonadota</taxon>
        <taxon>Betaproteobacteria</taxon>
        <taxon>Burkholderiales</taxon>
        <taxon>Comamonadaceae</taxon>
        <taxon>Caenimonas</taxon>
    </lineage>
</organism>
<proteinExistence type="predicted"/>
<evidence type="ECO:0000313" key="3">
    <source>
        <dbReference type="Proteomes" id="UP000651050"/>
    </source>
</evidence>
<dbReference type="AlphaFoldDB" id="A0A931MFB7"/>
<dbReference type="InterPro" id="IPR004155">
    <property type="entry name" value="PBS_lyase_HEAT"/>
</dbReference>
<feature type="transmembrane region" description="Helical" evidence="1">
    <location>
        <begin position="12"/>
        <end position="34"/>
    </location>
</feature>
<dbReference type="InterPro" id="IPR011989">
    <property type="entry name" value="ARM-like"/>
</dbReference>
<protein>
    <submittedName>
        <fullName evidence="2">HEAT repeat domain-containing protein</fullName>
    </submittedName>
</protein>
<keyword evidence="1" id="KW-0812">Transmembrane</keyword>
<dbReference type="Gene3D" id="1.25.10.10">
    <property type="entry name" value="Leucine-rich Repeat Variant"/>
    <property type="match status" value="1"/>
</dbReference>
<dbReference type="InterPro" id="IPR016024">
    <property type="entry name" value="ARM-type_fold"/>
</dbReference>
<dbReference type="EMBL" id="JADWYS010000001">
    <property type="protein sequence ID" value="MBG9387182.1"/>
    <property type="molecule type" value="Genomic_DNA"/>
</dbReference>
<reference evidence="2" key="1">
    <citation type="submission" date="2020-11" db="EMBL/GenBank/DDBJ databases">
        <title>Bacterial whole genome sequence for Caenimonas sp. DR4.4.</title>
        <authorList>
            <person name="Le V."/>
            <person name="Ko S.-R."/>
            <person name="Ahn C.-Y."/>
            <person name="Oh H.-M."/>
        </authorList>
    </citation>
    <scope>NUCLEOTIDE SEQUENCE</scope>
    <source>
        <strain evidence="2">DR4.4</strain>
    </source>
</reference>
<gene>
    <name evidence="2" type="ORF">I5803_04065</name>
</gene>
<dbReference type="SMART" id="SM00567">
    <property type="entry name" value="EZ_HEAT"/>
    <property type="match status" value="3"/>
</dbReference>
<evidence type="ECO:0000256" key="1">
    <source>
        <dbReference type="SAM" id="Phobius"/>
    </source>
</evidence>
<sequence length="348" mass="38623">MSRSLSDPYLLAAFWAGVVSVVLTLGVAVAIVSLRVRLRREERRWNRFLEVWRPILMSAMVDRTPRALARLRPGQARMFLRLWAYLHESVRGESARRLDEAARAVGADRVARKLLRWGSRDEKLLAILCVGHLRDTQARDDLLKLAAHPDGQLSVNAARSLVQIDPLEGAQRLMHLILGRGDWDVARVAGFLTEAREAFWLLLVKRIVELKSEELVRALRFTDALRLTLPAPTLRFALAQGQPPEVVAAALATAADRDVVEDVRRLALHPDARVRAGAAHALGRMGGPQDVDLLAQLLGDAQWPVRLAAAQTIANFPYVDTRKLEELQNASAGSHDILRHVLAELAAA</sequence>
<keyword evidence="1" id="KW-0472">Membrane</keyword>
<dbReference type="RefSeq" id="WP_196985123.1">
    <property type="nucleotide sequence ID" value="NZ_JADWYS010000001.1"/>
</dbReference>
<name>A0A931MFB7_9BURK</name>
<evidence type="ECO:0000313" key="2">
    <source>
        <dbReference type="EMBL" id="MBG9387182.1"/>
    </source>
</evidence>
<keyword evidence="3" id="KW-1185">Reference proteome</keyword>
<accession>A0A931MFB7</accession>
<dbReference type="SUPFAM" id="SSF48371">
    <property type="entry name" value="ARM repeat"/>
    <property type="match status" value="1"/>
</dbReference>
<dbReference type="Pfam" id="PF13646">
    <property type="entry name" value="HEAT_2"/>
    <property type="match status" value="1"/>
</dbReference>
<keyword evidence="1" id="KW-1133">Transmembrane helix</keyword>